<dbReference type="InterPro" id="IPR013216">
    <property type="entry name" value="Methyltransf_11"/>
</dbReference>
<proteinExistence type="predicted"/>
<dbReference type="GO" id="GO:0032259">
    <property type="term" value="P:methylation"/>
    <property type="evidence" value="ECO:0007669"/>
    <property type="project" value="UniProtKB-KW"/>
</dbReference>
<reference evidence="3 4" key="1">
    <citation type="submission" date="2018-08" db="EMBL/GenBank/DDBJ databases">
        <title>Thalassotalea euphylliae genome.</title>
        <authorList>
            <person name="Summers S."/>
            <person name="Rice S.A."/>
            <person name="Freckelton M.L."/>
            <person name="Nedved B.T."/>
            <person name="Hadfield M.G."/>
        </authorList>
    </citation>
    <scope>NUCLEOTIDE SEQUENCE [LARGE SCALE GENOMIC DNA]</scope>
    <source>
        <strain evidence="3 4">H2</strain>
    </source>
</reference>
<feature type="region of interest" description="Disordered" evidence="1">
    <location>
        <begin position="260"/>
        <end position="299"/>
    </location>
</feature>
<dbReference type="AlphaFoldDB" id="A0A3E0UFG6"/>
<feature type="domain" description="Methyltransferase type 11" evidence="2">
    <location>
        <begin position="63"/>
        <end position="125"/>
    </location>
</feature>
<evidence type="ECO:0000313" key="4">
    <source>
        <dbReference type="Proteomes" id="UP000256999"/>
    </source>
</evidence>
<feature type="compositionally biased region" description="Low complexity" evidence="1">
    <location>
        <begin position="263"/>
        <end position="287"/>
    </location>
</feature>
<dbReference type="Proteomes" id="UP000256999">
    <property type="component" value="Unassembled WGS sequence"/>
</dbReference>
<comment type="caution">
    <text evidence="3">The sequence shown here is derived from an EMBL/GenBank/DDBJ whole genome shotgun (WGS) entry which is preliminary data.</text>
</comment>
<dbReference type="CDD" id="cd02440">
    <property type="entry name" value="AdoMet_MTases"/>
    <property type="match status" value="1"/>
</dbReference>
<evidence type="ECO:0000256" key="1">
    <source>
        <dbReference type="SAM" id="MobiDB-lite"/>
    </source>
</evidence>
<dbReference type="GO" id="GO:0008757">
    <property type="term" value="F:S-adenosylmethionine-dependent methyltransferase activity"/>
    <property type="evidence" value="ECO:0007669"/>
    <property type="project" value="InterPro"/>
</dbReference>
<evidence type="ECO:0000259" key="2">
    <source>
        <dbReference type="Pfam" id="PF08241"/>
    </source>
</evidence>
<dbReference type="EMBL" id="QUOV01000001">
    <property type="protein sequence ID" value="REL35738.1"/>
    <property type="molecule type" value="Genomic_DNA"/>
</dbReference>
<name>A0A3E0UFG6_9GAMM</name>
<protein>
    <submittedName>
        <fullName evidence="3">SAM-dependent methyltransferase</fullName>
    </submittedName>
</protein>
<dbReference type="RefSeq" id="WP_116000405.1">
    <property type="nucleotide sequence ID" value="NZ_QUOV01000001.1"/>
</dbReference>
<dbReference type="SUPFAM" id="SSF53335">
    <property type="entry name" value="S-adenosyl-L-methionine-dependent methyltransferases"/>
    <property type="match status" value="1"/>
</dbReference>
<sequence length="299" mass="33594">MKSALAFREPSSPQSWQSLPMGNVILDAINQTIAPWTAKFFGYHLMKIGALSGALDTHLSPIKHQITVAHCRHNSSVIADIDDLPFIEHSVDVCLLGHALEFSVDPHHVLREASRVLIPNGYMVITGYNPISFAGLNKILPYRRKQMPWREHFFTPMRVKDWLELMGFEILEDTRLLHSTLAGQASADNQTAVKQETAKSAADADGNEQPLPQGKIKQAWQKLAQAYFPAIGSIYVIVAKKRVHPLTPIKPKWRLRPSLQPARVPSMNSNRVNSNRLNSNRMNSNRVISNRNSKATKNK</sequence>
<keyword evidence="3" id="KW-0489">Methyltransferase</keyword>
<dbReference type="Pfam" id="PF08241">
    <property type="entry name" value="Methyltransf_11"/>
    <property type="match status" value="1"/>
</dbReference>
<dbReference type="InterPro" id="IPR029063">
    <property type="entry name" value="SAM-dependent_MTases_sf"/>
</dbReference>
<accession>A0A3E0UFG6</accession>
<organism evidence="3 4">
    <name type="scientific">Thalassotalea euphylliae</name>
    <dbReference type="NCBI Taxonomy" id="1655234"/>
    <lineage>
        <taxon>Bacteria</taxon>
        <taxon>Pseudomonadati</taxon>
        <taxon>Pseudomonadota</taxon>
        <taxon>Gammaproteobacteria</taxon>
        <taxon>Alteromonadales</taxon>
        <taxon>Colwelliaceae</taxon>
        <taxon>Thalassotalea</taxon>
    </lineage>
</organism>
<evidence type="ECO:0000313" key="3">
    <source>
        <dbReference type="EMBL" id="REL35738.1"/>
    </source>
</evidence>
<keyword evidence="3" id="KW-0808">Transferase</keyword>
<gene>
    <name evidence="3" type="ORF">DXX92_10525</name>
</gene>
<dbReference type="Gene3D" id="3.40.50.150">
    <property type="entry name" value="Vaccinia Virus protein VP39"/>
    <property type="match status" value="1"/>
</dbReference>
<dbReference type="OrthoDB" id="6191410at2"/>
<feature type="region of interest" description="Disordered" evidence="1">
    <location>
        <begin position="187"/>
        <end position="212"/>
    </location>
</feature>